<gene>
    <name evidence="1" type="ORF">ELI03_11225</name>
</gene>
<reference evidence="1 2" key="1">
    <citation type="submission" date="2019-02" db="EMBL/GenBank/DDBJ databases">
        <title>The genomic architecture of introgression among sibling species of bacteria.</title>
        <authorList>
            <person name="Cavassim M.I.A."/>
            <person name="Moeskjaer S."/>
            <person name="Moslemi C."/>
            <person name="Fields B."/>
            <person name="Bachmann A."/>
            <person name="Vilhjalmsson B."/>
            <person name="Schierup M.H."/>
            <person name="Young J.P.W."/>
            <person name="Andersen S.U."/>
        </authorList>
    </citation>
    <scope>NUCLEOTIDE SEQUENCE [LARGE SCALE GENOMIC DNA]</scope>
    <source>
        <strain evidence="1 2">SM145A</strain>
    </source>
</reference>
<organism evidence="1 2">
    <name type="scientific">Rhizobium leguminosarum</name>
    <dbReference type="NCBI Taxonomy" id="384"/>
    <lineage>
        <taxon>Bacteria</taxon>
        <taxon>Pseudomonadati</taxon>
        <taxon>Pseudomonadota</taxon>
        <taxon>Alphaproteobacteria</taxon>
        <taxon>Hyphomicrobiales</taxon>
        <taxon>Rhizobiaceae</taxon>
        <taxon>Rhizobium/Agrobacterium group</taxon>
        <taxon>Rhizobium</taxon>
    </lineage>
</organism>
<protein>
    <submittedName>
        <fullName evidence="1">Uncharacterized protein</fullName>
    </submittedName>
</protein>
<dbReference type="Proteomes" id="UP000293652">
    <property type="component" value="Unassembled WGS sequence"/>
</dbReference>
<sequence length="134" mass="15383">MASSSLRISAARSNDSRNPRHVVESLNSLSVDIARAIDHDASVDLWRRYQRGERDVFTRRLYTLKGQQTFDEIKRKYDREPEFRTAVDRYIGDFEKLLADVARTDPNRTVTQSYLTSDTGKVYTMLAHAAGRLG</sequence>
<dbReference type="AlphaFoldDB" id="A0A4Q8XZ35"/>
<dbReference type="EMBL" id="SIPC01000001">
    <property type="protein sequence ID" value="TAX72272.1"/>
    <property type="molecule type" value="Genomic_DNA"/>
</dbReference>
<name>A0A4Q8XZ35_RHILE</name>
<evidence type="ECO:0000313" key="2">
    <source>
        <dbReference type="Proteomes" id="UP000293652"/>
    </source>
</evidence>
<accession>A0A4Q8XZ35</accession>
<proteinExistence type="predicted"/>
<comment type="caution">
    <text evidence="1">The sequence shown here is derived from an EMBL/GenBank/DDBJ whole genome shotgun (WGS) entry which is preliminary data.</text>
</comment>
<evidence type="ECO:0000313" key="1">
    <source>
        <dbReference type="EMBL" id="TAX72272.1"/>
    </source>
</evidence>